<dbReference type="Gene3D" id="3.40.50.1820">
    <property type="entry name" value="alpha/beta hydrolase"/>
    <property type="match status" value="1"/>
</dbReference>
<sequence length="328" mass="34548">MLRSETATSHTRRAAALTGLRRYQQAPRVPPRDAGHVIARQGRVSLRDHGGSGRPVLVVPSLINPPAVLDLSEDRSLLRWLAAAGCRVLMVDWGAPHPDERDSDIDAHVTEALVPLIKSLDAPPVLVGYCLGGTLAIAAATLTPVAGVALLATPWRFGAYADARDGVARLWHAAEPSCAALGLVPVEVLQAGFWQLDPARTIDKYARLATADAPTLAQFTLLEDWANAGAPLTLAAGRQLFERFYAADEPGHGSWRIGGRLIDPAALGCPVLDIASATDRIVPVASRAAAGTQRTVAAGHVGMIVGSGARAAVWEPLADWISALRAPT</sequence>
<accession>A0A285QA23</accession>
<dbReference type="InterPro" id="IPR000073">
    <property type="entry name" value="AB_hydrolase_1"/>
</dbReference>
<keyword evidence="4" id="KW-1185">Reference proteome</keyword>
<dbReference type="InterPro" id="IPR051321">
    <property type="entry name" value="PHA/PHB_synthase"/>
</dbReference>
<gene>
    <name evidence="3" type="ORF">SAMN06297144_0211</name>
</gene>
<evidence type="ECO:0000313" key="3">
    <source>
        <dbReference type="EMBL" id="SOB78780.1"/>
    </source>
</evidence>
<dbReference type="PANTHER" id="PTHR36837:SF2">
    <property type="entry name" value="POLY(3-HYDROXYALKANOATE) POLYMERASE SUBUNIT PHAC"/>
    <property type="match status" value="1"/>
</dbReference>
<dbReference type="InterPro" id="IPR029058">
    <property type="entry name" value="AB_hydrolase_fold"/>
</dbReference>
<feature type="region of interest" description="Disordered" evidence="1">
    <location>
        <begin position="1"/>
        <end position="31"/>
    </location>
</feature>
<evidence type="ECO:0000259" key="2">
    <source>
        <dbReference type="Pfam" id="PF12697"/>
    </source>
</evidence>
<dbReference type="Pfam" id="PF12697">
    <property type="entry name" value="Abhydrolase_6"/>
    <property type="match status" value="1"/>
</dbReference>
<dbReference type="Proteomes" id="UP000219494">
    <property type="component" value="Unassembled WGS sequence"/>
</dbReference>
<dbReference type="SUPFAM" id="SSF53474">
    <property type="entry name" value="alpha/beta-Hydrolases"/>
    <property type="match status" value="1"/>
</dbReference>
<evidence type="ECO:0000256" key="1">
    <source>
        <dbReference type="SAM" id="MobiDB-lite"/>
    </source>
</evidence>
<organism evidence="3 4">
    <name type="scientific">Sphingomonas guangdongensis</name>
    <dbReference type="NCBI Taxonomy" id="1141890"/>
    <lineage>
        <taxon>Bacteria</taxon>
        <taxon>Pseudomonadati</taxon>
        <taxon>Pseudomonadota</taxon>
        <taxon>Alphaproteobacteria</taxon>
        <taxon>Sphingomonadales</taxon>
        <taxon>Sphingomonadaceae</taxon>
        <taxon>Sphingomonas</taxon>
    </lineage>
</organism>
<evidence type="ECO:0000313" key="4">
    <source>
        <dbReference type="Proteomes" id="UP000219494"/>
    </source>
</evidence>
<dbReference type="PANTHER" id="PTHR36837">
    <property type="entry name" value="POLY(3-HYDROXYALKANOATE) POLYMERASE SUBUNIT PHAC"/>
    <property type="match status" value="1"/>
</dbReference>
<proteinExistence type="predicted"/>
<name>A0A285QA23_9SPHN</name>
<feature type="domain" description="AB hydrolase-1" evidence="2">
    <location>
        <begin position="77"/>
        <end position="303"/>
    </location>
</feature>
<dbReference type="AlphaFoldDB" id="A0A285QA23"/>
<reference evidence="3 4" key="1">
    <citation type="submission" date="2017-07" db="EMBL/GenBank/DDBJ databases">
        <authorList>
            <person name="Sun Z.S."/>
            <person name="Albrecht U."/>
            <person name="Echele G."/>
            <person name="Lee C.C."/>
        </authorList>
    </citation>
    <scope>NUCLEOTIDE SEQUENCE [LARGE SCALE GENOMIC DNA]</scope>
    <source>
        <strain evidence="3 4">CGMCC 1.12672</strain>
    </source>
</reference>
<dbReference type="EMBL" id="OBMI01000001">
    <property type="protein sequence ID" value="SOB78780.1"/>
    <property type="molecule type" value="Genomic_DNA"/>
</dbReference>
<protein>
    <submittedName>
        <fullName evidence="3">Polyhydroxyalkanoate synthase</fullName>
    </submittedName>
</protein>